<dbReference type="EMBL" id="KL363256">
    <property type="protein sequence ID" value="KFD50221.1"/>
    <property type="molecule type" value="Genomic_DNA"/>
</dbReference>
<name>A0A085LZ25_9BILA</name>
<evidence type="ECO:0000313" key="3">
    <source>
        <dbReference type="Proteomes" id="UP000030764"/>
    </source>
</evidence>
<feature type="non-terminal residue" evidence="2">
    <location>
        <position position="126"/>
    </location>
</feature>
<sequence length="126" mass="14068">MPGDQHRSPRCAVPHHAGKYHGAVPPRTRSAPPDSFYVRPCLCRMAAELLGHSNYSSLKPLMLIALCINRKFAKTVSRDELGNLDEWPQINGNEPMEMDHEGSTKLKELNGGKLPYMTAYKNTPLP</sequence>
<keyword evidence="3" id="KW-1185">Reference proteome</keyword>
<evidence type="ECO:0000313" key="2">
    <source>
        <dbReference type="EMBL" id="KFD50221.1"/>
    </source>
</evidence>
<protein>
    <submittedName>
        <fullName evidence="2">Uncharacterized protein</fullName>
    </submittedName>
</protein>
<feature type="compositionally biased region" description="Basic and acidic residues" evidence="1">
    <location>
        <begin position="97"/>
        <end position="108"/>
    </location>
</feature>
<gene>
    <name evidence="2" type="ORF">M513_08849</name>
</gene>
<dbReference type="AlphaFoldDB" id="A0A085LZ25"/>
<organism evidence="2 3">
    <name type="scientific">Trichuris suis</name>
    <name type="common">pig whipworm</name>
    <dbReference type="NCBI Taxonomy" id="68888"/>
    <lineage>
        <taxon>Eukaryota</taxon>
        <taxon>Metazoa</taxon>
        <taxon>Ecdysozoa</taxon>
        <taxon>Nematoda</taxon>
        <taxon>Enoplea</taxon>
        <taxon>Dorylaimia</taxon>
        <taxon>Trichinellida</taxon>
        <taxon>Trichuridae</taxon>
        <taxon>Trichuris</taxon>
    </lineage>
</organism>
<feature type="region of interest" description="Disordered" evidence="1">
    <location>
        <begin position="1"/>
        <end position="33"/>
    </location>
</feature>
<evidence type="ECO:0000256" key="1">
    <source>
        <dbReference type="SAM" id="MobiDB-lite"/>
    </source>
</evidence>
<reference evidence="2 3" key="1">
    <citation type="journal article" date="2014" name="Nat. Genet.">
        <title>Genome and transcriptome of the porcine whipworm Trichuris suis.</title>
        <authorList>
            <person name="Jex A.R."/>
            <person name="Nejsum P."/>
            <person name="Schwarz E.M."/>
            <person name="Hu L."/>
            <person name="Young N.D."/>
            <person name="Hall R.S."/>
            <person name="Korhonen P.K."/>
            <person name="Liao S."/>
            <person name="Thamsborg S."/>
            <person name="Xia J."/>
            <person name="Xu P."/>
            <person name="Wang S."/>
            <person name="Scheerlinck J.P."/>
            <person name="Hofmann A."/>
            <person name="Sternberg P.W."/>
            <person name="Wang J."/>
            <person name="Gasser R.B."/>
        </authorList>
    </citation>
    <scope>NUCLEOTIDE SEQUENCE [LARGE SCALE GENOMIC DNA]</scope>
    <source>
        <strain evidence="2">DCEP-RM93M</strain>
    </source>
</reference>
<dbReference type="Proteomes" id="UP000030764">
    <property type="component" value="Unassembled WGS sequence"/>
</dbReference>
<feature type="region of interest" description="Disordered" evidence="1">
    <location>
        <begin position="84"/>
        <end position="108"/>
    </location>
</feature>
<proteinExistence type="predicted"/>
<accession>A0A085LZ25</accession>